<evidence type="ECO:0000313" key="2">
    <source>
        <dbReference type="EMBL" id="ORY36866.1"/>
    </source>
</evidence>
<dbReference type="EMBL" id="MCGO01000053">
    <property type="protein sequence ID" value="ORY36866.1"/>
    <property type="molecule type" value="Genomic_DNA"/>
</dbReference>
<sequence>MNVVNLVVSLDLHSQLPLHSRLRITNNQPSLHPHTTQVMLADGSSMQQSRRASDQFMPLPLGRNALSARSASFGDITEFQLPMSTTQKSQNQASSTSIYAPQIAKLNNFMSGSLSFAVGPEKQRQVSFKGLEDAKIRNVSFKGLDEAKQRQMSLKSFEEGRTSSLRSVFISDSPRNLASKSFATPMTIKEASHIQLADSNNKLFTSTKRASGSSAFLSSGKDASRAAVVHYTEDVGSAVNKQSFPNLSRAKSGNLMSSRYGFPSTSDFRKSATNLEPTPFPDRRRSSDFSALRRKSFDQGPDRRLSNALDSEQPPQPTKPKHFNAGLAQDITDTLSHHNAVAATVAIKQKFGTGAILAAKRLARKAARRTRIRRLWSWAIDKVLRMIRATNVFSTNANKYKDTEAIKLASLKSKMVDLGFSLDTYKVQTHAGEVFGS</sequence>
<evidence type="ECO:0000256" key="1">
    <source>
        <dbReference type="SAM" id="MobiDB-lite"/>
    </source>
</evidence>
<keyword evidence="3" id="KW-1185">Reference proteome</keyword>
<name>A0A1Y2BQ71_9FUNG</name>
<dbReference type="Proteomes" id="UP000193642">
    <property type="component" value="Unassembled WGS sequence"/>
</dbReference>
<organism evidence="2 3">
    <name type="scientific">Rhizoclosmatium globosum</name>
    <dbReference type="NCBI Taxonomy" id="329046"/>
    <lineage>
        <taxon>Eukaryota</taxon>
        <taxon>Fungi</taxon>
        <taxon>Fungi incertae sedis</taxon>
        <taxon>Chytridiomycota</taxon>
        <taxon>Chytridiomycota incertae sedis</taxon>
        <taxon>Chytridiomycetes</taxon>
        <taxon>Chytridiales</taxon>
        <taxon>Chytriomycetaceae</taxon>
        <taxon>Rhizoclosmatium</taxon>
    </lineage>
</organism>
<gene>
    <name evidence="2" type="ORF">BCR33DRAFT_472827</name>
</gene>
<comment type="caution">
    <text evidence="2">The sequence shown here is derived from an EMBL/GenBank/DDBJ whole genome shotgun (WGS) entry which is preliminary data.</text>
</comment>
<proteinExistence type="predicted"/>
<feature type="compositionally biased region" description="Polar residues" evidence="1">
    <location>
        <begin position="266"/>
        <end position="276"/>
    </location>
</feature>
<accession>A0A1Y2BQ71</accession>
<dbReference type="AlphaFoldDB" id="A0A1Y2BQ71"/>
<feature type="region of interest" description="Disordered" evidence="1">
    <location>
        <begin position="266"/>
        <end position="324"/>
    </location>
</feature>
<protein>
    <submittedName>
        <fullName evidence="2">Uncharacterized protein</fullName>
    </submittedName>
</protein>
<evidence type="ECO:0000313" key="3">
    <source>
        <dbReference type="Proteomes" id="UP000193642"/>
    </source>
</evidence>
<feature type="compositionally biased region" description="Basic and acidic residues" evidence="1">
    <location>
        <begin position="295"/>
        <end position="305"/>
    </location>
</feature>
<reference evidence="2 3" key="1">
    <citation type="submission" date="2016-07" db="EMBL/GenBank/DDBJ databases">
        <title>Pervasive Adenine N6-methylation of Active Genes in Fungi.</title>
        <authorList>
            <consortium name="DOE Joint Genome Institute"/>
            <person name="Mondo S.J."/>
            <person name="Dannebaum R.O."/>
            <person name="Kuo R.C."/>
            <person name="Labutti K."/>
            <person name="Haridas S."/>
            <person name="Kuo A."/>
            <person name="Salamov A."/>
            <person name="Ahrendt S.R."/>
            <person name="Lipzen A."/>
            <person name="Sullivan W."/>
            <person name="Andreopoulos W.B."/>
            <person name="Clum A."/>
            <person name="Lindquist E."/>
            <person name="Daum C."/>
            <person name="Ramamoorthy G.K."/>
            <person name="Gryganskyi A."/>
            <person name="Culley D."/>
            <person name="Magnuson J.K."/>
            <person name="James T.Y."/>
            <person name="O'Malley M.A."/>
            <person name="Stajich J.E."/>
            <person name="Spatafora J.W."/>
            <person name="Visel A."/>
            <person name="Grigoriev I.V."/>
        </authorList>
    </citation>
    <scope>NUCLEOTIDE SEQUENCE [LARGE SCALE GENOMIC DNA]</scope>
    <source>
        <strain evidence="2 3">JEL800</strain>
    </source>
</reference>